<dbReference type="InterPro" id="IPR024041">
    <property type="entry name" value="NH4_transpt_AmtB-like_dom"/>
</dbReference>
<evidence type="ECO:0000313" key="11">
    <source>
        <dbReference type="WBParaSite" id="PSAMB.scaffold150size72182.g2679.t1"/>
    </source>
</evidence>
<feature type="transmembrane region" description="Helical" evidence="8">
    <location>
        <begin position="323"/>
        <end position="340"/>
    </location>
</feature>
<sequence length="571" mass="62788">MASGSSSVTLDEALARLSTLNESIVAYQERLDFNNDAFFLISMSIIIFMMQFGFAFLEAGCVRSKNTTNILIKNLLDSCIASIAYFFCGWAFAYGTRANPFCGFGQFLMIGLEPAQFPRWFFQFTFTAAASTIVSGAVAERCEFIAYLVYSTLISGFVYPVITHWAWDKSGWLANGPEGIQFKDFAGSGVVHLHGGTTALIAAIILGPRIGRFPDKKTGTPAVPIKGHSTPFVAMGAFMLMFGFFAFNGGSQGTLGRPGDGETVARAVSNTMLCSGWAAITVLLINKLLVGKKWSMLLSINAALAGMVSACSGCDALEPWACSVVGIGSGICYFSLSVLVEKVRIDDPVDAIAVHFGGGLWGVIIAPIMMHEGIIYTGSRRAFLQWGWNLVGAAAIFGWSFLVMGTIFLILRITGFFRVPRDVELKGLDIYKHGEDAYPQIAYGHGWDKEEPSEDYFSNSTHSSYVRHRTGNGSPNGYANGGVAIKLNGSPHESDQMRGEHVHVWTHRNGQLADRDTYSAPSLRLHGERPENVHHARRRMYNSNLVQPENYYSRHPGWYNYEKDSRHMLHL</sequence>
<evidence type="ECO:0000256" key="3">
    <source>
        <dbReference type="ARBA" id="ARBA00022448"/>
    </source>
</evidence>
<dbReference type="FunFam" id="1.10.3430.10:FF:000010">
    <property type="entry name" value="Ammonium transporter"/>
    <property type="match status" value="1"/>
</dbReference>
<evidence type="ECO:0000259" key="9">
    <source>
        <dbReference type="Pfam" id="PF00909"/>
    </source>
</evidence>
<feature type="transmembrane region" description="Helical" evidence="8">
    <location>
        <begin position="74"/>
        <end position="93"/>
    </location>
</feature>
<dbReference type="GO" id="GO:0097272">
    <property type="term" value="P:ammonium homeostasis"/>
    <property type="evidence" value="ECO:0007669"/>
    <property type="project" value="TreeGrafter"/>
</dbReference>
<dbReference type="Proteomes" id="UP000887566">
    <property type="component" value="Unplaced"/>
</dbReference>
<dbReference type="PANTHER" id="PTHR11730">
    <property type="entry name" value="AMMONIUM TRANSPORTER"/>
    <property type="match status" value="1"/>
</dbReference>
<feature type="transmembrane region" description="Helical" evidence="8">
    <location>
        <begin position="390"/>
        <end position="411"/>
    </location>
</feature>
<organism evidence="10 11">
    <name type="scientific">Plectus sambesii</name>
    <dbReference type="NCBI Taxonomy" id="2011161"/>
    <lineage>
        <taxon>Eukaryota</taxon>
        <taxon>Metazoa</taxon>
        <taxon>Ecdysozoa</taxon>
        <taxon>Nematoda</taxon>
        <taxon>Chromadorea</taxon>
        <taxon>Plectida</taxon>
        <taxon>Plectina</taxon>
        <taxon>Plectoidea</taxon>
        <taxon>Plectidae</taxon>
        <taxon>Plectus</taxon>
    </lineage>
</organism>
<protein>
    <recommendedName>
        <fullName evidence="8">Ammonium transporter</fullName>
    </recommendedName>
</protein>
<evidence type="ECO:0000256" key="2">
    <source>
        <dbReference type="ARBA" id="ARBA00005887"/>
    </source>
</evidence>
<accession>A0A914V3W5</accession>
<feature type="transmembrane region" description="Helical" evidence="8">
    <location>
        <begin position="228"/>
        <end position="247"/>
    </location>
</feature>
<evidence type="ECO:0000256" key="8">
    <source>
        <dbReference type="RuleBase" id="RU362002"/>
    </source>
</evidence>
<feature type="transmembrane region" description="Helical" evidence="8">
    <location>
        <begin position="352"/>
        <end position="370"/>
    </location>
</feature>
<evidence type="ECO:0000256" key="1">
    <source>
        <dbReference type="ARBA" id="ARBA00004141"/>
    </source>
</evidence>
<dbReference type="GO" id="GO:0008519">
    <property type="term" value="F:ammonium channel activity"/>
    <property type="evidence" value="ECO:0007669"/>
    <property type="project" value="InterPro"/>
</dbReference>
<dbReference type="PANTHER" id="PTHR11730:SF6">
    <property type="entry name" value="AMMONIUM TRANSPORTER"/>
    <property type="match status" value="1"/>
</dbReference>
<evidence type="ECO:0000256" key="7">
    <source>
        <dbReference type="ARBA" id="ARBA00023177"/>
    </source>
</evidence>
<comment type="subcellular location">
    <subcellularLocation>
        <location evidence="8">Cell membrane</location>
        <topology evidence="8">Multi-pass membrane protein</topology>
    </subcellularLocation>
    <subcellularLocation>
        <location evidence="1">Membrane</location>
        <topology evidence="1">Multi-pass membrane protein</topology>
    </subcellularLocation>
</comment>
<feature type="transmembrane region" description="Helical" evidence="8">
    <location>
        <begin position="145"/>
        <end position="167"/>
    </location>
</feature>
<feature type="transmembrane region" description="Helical" evidence="8">
    <location>
        <begin position="267"/>
        <end position="285"/>
    </location>
</feature>
<evidence type="ECO:0000313" key="10">
    <source>
        <dbReference type="Proteomes" id="UP000887566"/>
    </source>
</evidence>
<keyword evidence="4 8" id="KW-0812">Transmembrane</keyword>
<dbReference type="PROSITE" id="PS01219">
    <property type="entry name" value="AMMONIUM_TRANSP"/>
    <property type="match status" value="1"/>
</dbReference>
<dbReference type="InterPro" id="IPR018047">
    <property type="entry name" value="Ammonium_transpt_CS"/>
</dbReference>
<comment type="similarity">
    <text evidence="2 8">Belongs to the ammonia transporter channel (TC 1.A.11.2) family.</text>
</comment>
<evidence type="ECO:0000256" key="4">
    <source>
        <dbReference type="ARBA" id="ARBA00022692"/>
    </source>
</evidence>
<dbReference type="NCBIfam" id="TIGR00836">
    <property type="entry name" value="amt"/>
    <property type="match status" value="1"/>
</dbReference>
<evidence type="ECO:0000256" key="5">
    <source>
        <dbReference type="ARBA" id="ARBA00022989"/>
    </source>
</evidence>
<feature type="transmembrane region" description="Helical" evidence="8">
    <location>
        <begin position="187"/>
        <end position="207"/>
    </location>
</feature>
<feature type="transmembrane region" description="Helical" evidence="8">
    <location>
        <begin position="37"/>
        <end position="62"/>
    </location>
</feature>
<dbReference type="InterPro" id="IPR029020">
    <property type="entry name" value="Ammonium/urea_transptr"/>
</dbReference>
<dbReference type="WBParaSite" id="PSAMB.scaffold150size72182.g2679.t1">
    <property type="protein sequence ID" value="PSAMB.scaffold150size72182.g2679.t1"/>
    <property type="gene ID" value="PSAMB.scaffold150size72182.g2679"/>
</dbReference>
<name>A0A914V3W5_9BILA</name>
<dbReference type="AlphaFoldDB" id="A0A914V3W5"/>
<feature type="domain" description="Ammonium transporter AmtB-like" evidence="9">
    <location>
        <begin position="37"/>
        <end position="438"/>
    </location>
</feature>
<feature type="transmembrane region" description="Helical" evidence="8">
    <location>
        <begin position="120"/>
        <end position="138"/>
    </location>
</feature>
<dbReference type="InterPro" id="IPR001905">
    <property type="entry name" value="Ammonium_transpt"/>
</dbReference>
<dbReference type="SUPFAM" id="SSF111352">
    <property type="entry name" value="Ammonium transporter"/>
    <property type="match status" value="1"/>
</dbReference>
<dbReference type="Pfam" id="PF00909">
    <property type="entry name" value="Ammonium_transp"/>
    <property type="match status" value="1"/>
</dbReference>
<reference evidence="11" key="1">
    <citation type="submission" date="2022-11" db="UniProtKB">
        <authorList>
            <consortium name="WormBaseParasite"/>
        </authorList>
    </citation>
    <scope>IDENTIFICATION</scope>
</reference>
<keyword evidence="5 8" id="KW-1133">Transmembrane helix</keyword>
<keyword evidence="7 8" id="KW-0924">Ammonia transport</keyword>
<dbReference type="GO" id="GO:0005886">
    <property type="term" value="C:plasma membrane"/>
    <property type="evidence" value="ECO:0007669"/>
    <property type="project" value="UniProtKB-SubCell"/>
</dbReference>
<keyword evidence="3 8" id="KW-0813">Transport</keyword>
<proteinExistence type="inferred from homology"/>
<keyword evidence="10" id="KW-1185">Reference proteome</keyword>
<evidence type="ECO:0000256" key="6">
    <source>
        <dbReference type="ARBA" id="ARBA00023136"/>
    </source>
</evidence>
<keyword evidence="6 8" id="KW-0472">Membrane</keyword>
<dbReference type="Gene3D" id="1.10.3430.10">
    <property type="entry name" value="Ammonium transporter AmtB like domains"/>
    <property type="match status" value="1"/>
</dbReference>